<reference evidence="5 6" key="1">
    <citation type="submission" date="2019-05" db="EMBL/GenBank/DDBJ databases">
        <title>Another draft genome of Portunus trituberculatus and its Hox gene families provides insights of decapod evolution.</title>
        <authorList>
            <person name="Jeong J.-H."/>
            <person name="Song I."/>
            <person name="Kim S."/>
            <person name="Choi T."/>
            <person name="Kim D."/>
            <person name="Ryu S."/>
            <person name="Kim W."/>
        </authorList>
    </citation>
    <scope>NUCLEOTIDE SEQUENCE [LARGE SCALE GENOMIC DNA]</scope>
    <source>
        <tissue evidence="5">Muscle</tissue>
    </source>
</reference>
<dbReference type="GO" id="GO:0016042">
    <property type="term" value="P:lipid catabolic process"/>
    <property type="evidence" value="ECO:0007669"/>
    <property type="project" value="UniProtKB-KW"/>
</dbReference>
<keyword evidence="6" id="KW-1185">Reference proteome</keyword>
<dbReference type="Proteomes" id="UP000324222">
    <property type="component" value="Unassembled WGS sequence"/>
</dbReference>
<accession>A0A5B7JQE8</accession>
<gene>
    <name evidence="5" type="primary">paf-2</name>
    <name evidence="5" type="ORF">E2C01_091934</name>
</gene>
<sequence>MKTQKWPVVVFSHGLSANRSIYSTVCSELASHGFVVAAVEHREEDWPRAPKTLRRKAHSVTSLLIELVELAKGQG</sequence>
<dbReference type="AlphaFoldDB" id="A0A5B7JQE8"/>
<evidence type="ECO:0000313" key="5">
    <source>
        <dbReference type="EMBL" id="MPC96663.1"/>
    </source>
</evidence>
<dbReference type="EC" id="3.1.1.47" evidence="1"/>
<keyword evidence="3" id="KW-0442">Lipid degradation</keyword>
<evidence type="ECO:0000256" key="4">
    <source>
        <dbReference type="ARBA" id="ARBA00023098"/>
    </source>
</evidence>
<proteinExistence type="predicted"/>
<protein>
    <recommendedName>
        <fullName evidence="1">1-alkyl-2-acetylglycerophosphocholine esterase</fullName>
        <ecNumber evidence="1">3.1.1.47</ecNumber>
    </recommendedName>
</protein>
<dbReference type="Gene3D" id="3.40.50.1820">
    <property type="entry name" value="alpha/beta hydrolase"/>
    <property type="match status" value="1"/>
</dbReference>
<dbReference type="EMBL" id="VSRR010106864">
    <property type="protein sequence ID" value="MPC96663.1"/>
    <property type="molecule type" value="Genomic_DNA"/>
</dbReference>
<evidence type="ECO:0000256" key="2">
    <source>
        <dbReference type="ARBA" id="ARBA00022801"/>
    </source>
</evidence>
<evidence type="ECO:0000313" key="6">
    <source>
        <dbReference type="Proteomes" id="UP000324222"/>
    </source>
</evidence>
<keyword evidence="2 5" id="KW-0378">Hydrolase</keyword>
<dbReference type="PANTHER" id="PTHR10272:SF0">
    <property type="entry name" value="PLATELET-ACTIVATING FACTOR ACETYLHYDROLASE"/>
    <property type="match status" value="1"/>
</dbReference>
<dbReference type="Pfam" id="PF03403">
    <property type="entry name" value="PAF-AH_p_II"/>
    <property type="match status" value="1"/>
</dbReference>
<comment type="caution">
    <text evidence="5">The sequence shown here is derived from an EMBL/GenBank/DDBJ whole genome shotgun (WGS) entry which is preliminary data.</text>
</comment>
<dbReference type="GO" id="GO:0003847">
    <property type="term" value="F:1-alkyl-2-acetylglycerophosphocholine esterase activity"/>
    <property type="evidence" value="ECO:0007669"/>
    <property type="project" value="UniProtKB-EC"/>
</dbReference>
<keyword evidence="4" id="KW-0443">Lipid metabolism</keyword>
<dbReference type="SUPFAM" id="SSF53474">
    <property type="entry name" value="alpha/beta-Hydrolases"/>
    <property type="match status" value="1"/>
</dbReference>
<dbReference type="PANTHER" id="PTHR10272">
    <property type="entry name" value="PLATELET-ACTIVATING FACTOR ACETYLHYDROLASE"/>
    <property type="match status" value="1"/>
</dbReference>
<dbReference type="InterPro" id="IPR029058">
    <property type="entry name" value="AB_hydrolase_fold"/>
</dbReference>
<evidence type="ECO:0000256" key="3">
    <source>
        <dbReference type="ARBA" id="ARBA00022963"/>
    </source>
</evidence>
<evidence type="ECO:0000256" key="1">
    <source>
        <dbReference type="ARBA" id="ARBA00013201"/>
    </source>
</evidence>
<dbReference type="OrthoDB" id="2363873at2759"/>
<name>A0A5B7JQE8_PORTR</name>
<organism evidence="5 6">
    <name type="scientific">Portunus trituberculatus</name>
    <name type="common">Swimming crab</name>
    <name type="synonym">Neptunus trituberculatus</name>
    <dbReference type="NCBI Taxonomy" id="210409"/>
    <lineage>
        <taxon>Eukaryota</taxon>
        <taxon>Metazoa</taxon>
        <taxon>Ecdysozoa</taxon>
        <taxon>Arthropoda</taxon>
        <taxon>Crustacea</taxon>
        <taxon>Multicrustacea</taxon>
        <taxon>Malacostraca</taxon>
        <taxon>Eumalacostraca</taxon>
        <taxon>Eucarida</taxon>
        <taxon>Decapoda</taxon>
        <taxon>Pleocyemata</taxon>
        <taxon>Brachyura</taxon>
        <taxon>Eubrachyura</taxon>
        <taxon>Portunoidea</taxon>
        <taxon>Portunidae</taxon>
        <taxon>Portuninae</taxon>
        <taxon>Portunus</taxon>
    </lineage>
</organism>